<dbReference type="SMART" id="SM00091">
    <property type="entry name" value="PAS"/>
    <property type="match status" value="2"/>
</dbReference>
<sequence>MPPSPYGDADPALAAYTRQQETIAELGQQGLETDDLDQLIHDTTVTVVETLDADYAKVLELLPDEEAVFLRQGVGWDDGLVGTATVPTDQDSQAGFTLLTEEPVVVDDLRTEERFSGPDLLTDHGVRSGVSVIIGSVDDPWGILGVHTTEAREFTEHDATFVQSVANVLATAIENTRTQRRFQAVFEDPNILVGLLEPDGTVMDINQTAMEYIDADLDDVTGEIFWETPWWGEGDDVRADVKEWTERAAAGEYVEFEADLTRPDGERYTLNGTFRPVTDDDGDVVSIIVSDRDVTERKRHERRLRKSEQRHRTLAENFPNGIVTMFDDDLRYTLAAGLAFDDLPVSSSDLEGQFVREAWPDEVGETLESAFRDALEGETRTVEVEYAHREWIIRVVPLTDDDGTVFGGMTIAQDVTEQVERQRKLEASNERLEQFAYAASHDLQEPLRMVSSYLQLIERRYGDDLDEDGEEFLEYAVDGADRMREMIDGLLQYSRVDTQGDPLEPVDLDDVVDDVIEDLQLQIEESGAEIAVGSLPRVEGDASQLRQVFQNLLTNAIAYSGDEPPSIRVTADRRGQRWLISVRDEGIGIDPEDQDLVFEVFQRLHSRDEQAGTGIGLALCQRIVERHGGRLWVESEPGEGSTFSFTLPAAEE</sequence>
<dbReference type="PANTHER" id="PTHR43304">
    <property type="entry name" value="PHYTOCHROME-LIKE PROTEIN CPH1"/>
    <property type="match status" value="1"/>
</dbReference>
<feature type="domain" description="PAC" evidence="7">
    <location>
        <begin position="365"/>
        <end position="427"/>
    </location>
</feature>
<dbReference type="GO" id="GO:0000155">
    <property type="term" value="F:phosphorelay sensor kinase activity"/>
    <property type="evidence" value="ECO:0007669"/>
    <property type="project" value="InterPro"/>
</dbReference>
<reference evidence="8" key="1">
    <citation type="submission" date="2022-06" db="EMBL/GenBank/DDBJ databases">
        <title>Diverse halophilic archaea isolated from saline environments.</title>
        <authorList>
            <person name="Cui H.-L."/>
        </authorList>
    </citation>
    <scope>NUCLEOTIDE SEQUENCE</scope>
    <source>
        <strain evidence="8">WLHS1</strain>
    </source>
</reference>
<evidence type="ECO:0000256" key="2">
    <source>
        <dbReference type="ARBA" id="ARBA00012438"/>
    </source>
</evidence>
<dbReference type="InterPro" id="IPR000700">
    <property type="entry name" value="PAS-assoc_C"/>
</dbReference>
<dbReference type="Pfam" id="PF02518">
    <property type="entry name" value="HATPase_c"/>
    <property type="match status" value="1"/>
</dbReference>
<evidence type="ECO:0000256" key="3">
    <source>
        <dbReference type="ARBA" id="ARBA00022553"/>
    </source>
</evidence>
<dbReference type="PROSITE" id="PS50113">
    <property type="entry name" value="PAC"/>
    <property type="match status" value="2"/>
</dbReference>
<dbReference type="CDD" id="cd00130">
    <property type="entry name" value="PAS"/>
    <property type="match status" value="1"/>
</dbReference>
<dbReference type="InterPro" id="IPR036890">
    <property type="entry name" value="HATPase_C_sf"/>
</dbReference>
<keyword evidence="9" id="KW-1185">Reference proteome</keyword>
<dbReference type="PROSITE" id="PS50109">
    <property type="entry name" value="HIS_KIN"/>
    <property type="match status" value="1"/>
</dbReference>
<keyword evidence="3" id="KW-0597">Phosphoprotein</keyword>
<name>A0A9E7NBW5_9EURY</name>
<dbReference type="PRINTS" id="PR00344">
    <property type="entry name" value="BCTRLSENSOR"/>
</dbReference>
<evidence type="ECO:0000259" key="7">
    <source>
        <dbReference type="PROSITE" id="PS50113"/>
    </source>
</evidence>
<dbReference type="PANTHER" id="PTHR43304:SF1">
    <property type="entry name" value="PAC DOMAIN-CONTAINING PROTEIN"/>
    <property type="match status" value="1"/>
</dbReference>
<keyword evidence="5" id="KW-0418">Kinase</keyword>
<evidence type="ECO:0000313" key="9">
    <source>
        <dbReference type="Proteomes" id="UP001056855"/>
    </source>
</evidence>
<dbReference type="Gene3D" id="3.30.565.10">
    <property type="entry name" value="Histidine kinase-like ATPase, C-terminal domain"/>
    <property type="match status" value="1"/>
</dbReference>
<comment type="catalytic activity">
    <reaction evidence="1">
        <text>ATP + protein L-histidine = ADP + protein N-phospho-L-histidine.</text>
        <dbReference type="EC" id="2.7.13.3"/>
    </reaction>
</comment>
<dbReference type="Gene3D" id="3.30.450.40">
    <property type="match status" value="1"/>
</dbReference>
<dbReference type="Gene3D" id="1.10.287.130">
    <property type="match status" value="1"/>
</dbReference>
<dbReference type="Pfam" id="PF00512">
    <property type="entry name" value="HisKA"/>
    <property type="match status" value="1"/>
</dbReference>
<dbReference type="SMART" id="SM00388">
    <property type="entry name" value="HisKA"/>
    <property type="match status" value="1"/>
</dbReference>
<evidence type="ECO:0000256" key="1">
    <source>
        <dbReference type="ARBA" id="ARBA00000085"/>
    </source>
</evidence>
<dbReference type="InterPro" id="IPR003661">
    <property type="entry name" value="HisK_dim/P_dom"/>
</dbReference>
<dbReference type="InterPro" id="IPR029016">
    <property type="entry name" value="GAF-like_dom_sf"/>
</dbReference>
<dbReference type="SUPFAM" id="SSF47384">
    <property type="entry name" value="Homodimeric domain of signal transducing histidine kinase"/>
    <property type="match status" value="1"/>
</dbReference>
<evidence type="ECO:0000313" key="8">
    <source>
        <dbReference type="EMBL" id="UTF54095.1"/>
    </source>
</evidence>
<protein>
    <recommendedName>
        <fullName evidence="2">histidine kinase</fullName>
        <ecNumber evidence="2">2.7.13.3</ecNumber>
    </recommendedName>
</protein>
<dbReference type="InterPro" id="IPR001610">
    <property type="entry name" value="PAC"/>
</dbReference>
<dbReference type="InterPro" id="IPR004358">
    <property type="entry name" value="Sig_transdc_His_kin-like_C"/>
</dbReference>
<dbReference type="RefSeq" id="WP_254158602.1">
    <property type="nucleotide sequence ID" value="NZ_CP100355.1"/>
</dbReference>
<feature type="domain" description="PAC" evidence="7">
    <location>
        <begin position="254"/>
        <end position="306"/>
    </location>
</feature>
<dbReference type="SMART" id="SM00065">
    <property type="entry name" value="GAF"/>
    <property type="match status" value="1"/>
</dbReference>
<accession>A0A9E7NBW5</accession>
<dbReference type="SUPFAM" id="SSF55874">
    <property type="entry name" value="ATPase domain of HSP90 chaperone/DNA topoisomerase II/histidine kinase"/>
    <property type="match status" value="1"/>
</dbReference>
<dbReference type="InterPro" id="IPR003018">
    <property type="entry name" value="GAF"/>
</dbReference>
<dbReference type="InterPro" id="IPR005467">
    <property type="entry name" value="His_kinase_dom"/>
</dbReference>
<dbReference type="EC" id="2.7.13.3" evidence="2"/>
<dbReference type="CDD" id="cd00082">
    <property type="entry name" value="HisKA"/>
    <property type="match status" value="1"/>
</dbReference>
<evidence type="ECO:0000259" key="6">
    <source>
        <dbReference type="PROSITE" id="PS50109"/>
    </source>
</evidence>
<gene>
    <name evidence="8" type="ORF">NGM29_02075</name>
</gene>
<dbReference type="InterPro" id="IPR013656">
    <property type="entry name" value="PAS_4"/>
</dbReference>
<dbReference type="InterPro" id="IPR000014">
    <property type="entry name" value="PAS"/>
</dbReference>
<organism evidence="8 9">
    <name type="scientific">Natronosalvus rutilus</name>
    <dbReference type="NCBI Taxonomy" id="2953753"/>
    <lineage>
        <taxon>Archaea</taxon>
        <taxon>Methanobacteriati</taxon>
        <taxon>Methanobacteriota</taxon>
        <taxon>Stenosarchaea group</taxon>
        <taxon>Halobacteria</taxon>
        <taxon>Halobacteriales</taxon>
        <taxon>Natrialbaceae</taxon>
        <taxon>Natronosalvus</taxon>
    </lineage>
</organism>
<keyword evidence="8" id="KW-0067">ATP-binding</keyword>
<dbReference type="SMART" id="SM00086">
    <property type="entry name" value="PAC"/>
    <property type="match status" value="1"/>
</dbReference>
<dbReference type="SMART" id="SM00387">
    <property type="entry name" value="HATPase_c"/>
    <property type="match status" value="1"/>
</dbReference>
<dbReference type="SUPFAM" id="SSF55781">
    <property type="entry name" value="GAF domain-like"/>
    <property type="match status" value="1"/>
</dbReference>
<dbReference type="KEGG" id="sawl:NGM29_02075"/>
<dbReference type="GO" id="GO:0005524">
    <property type="term" value="F:ATP binding"/>
    <property type="evidence" value="ECO:0007669"/>
    <property type="project" value="UniProtKB-KW"/>
</dbReference>
<dbReference type="InterPro" id="IPR052162">
    <property type="entry name" value="Sensor_kinase/Photoreceptor"/>
</dbReference>
<dbReference type="FunFam" id="3.30.565.10:FF:000006">
    <property type="entry name" value="Sensor histidine kinase WalK"/>
    <property type="match status" value="1"/>
</dbReference>
<dbReference type="InterPro" id="IPR003594">
    <property type="entry name" value="HATPase_dom"/>
</dbReference>
<dbReference type="Pfam" id="PF01590">
    <property type="entry name" value="GAF"/>
    <property type="match status" value="1"/>
</dbReference>
<keyword evidence="4" id="KW-0808">Transferase</keyword>
<evidence type="ECO:0000256" key="5">
    <source>
        <dbReference type="ARBA" id="ARBA00022777"/>
    </source>
</evidence>
<keyword evidence="8" id="KW-0547">Nucleotide-binding</keyword>
<dbReference type="NCBIfam" id="TIGR00229">
    <property type="entry name" value="sensory_box"/>
    <property type="match status" value="2"/>
</dbReference>
<dbReference type="EMBL" id="CP100355">
    <property type="protein sequence ID" value="UTF54095.1"/>
    <property type="molecule type" value="Genomic_DNA"/>
</dbReference>
<dbReference type="SUPFAM" id="SSF55785">
    <property type="entry name" value="PYP-like sensor domain (PAS domain)"/>
    <property type="match status" value="2"/>
</dbReference>
<dbReference type="Pfam" id="PF08448">
    <property type="entry name" value="PAS_4"/>
    <property type="match status" value="2"/>
</dbReference>
<feature type="domain" description="Histidine kinase" evidence="6">
    <location>
        <begin position="438"/>
        <end position="651"/>
    </location>
</feature>
<dbReference type="AlphaFoldDB" id="A0A9E7NBW5"/>
<evidence type="ECO:0000256" key="4">
    <source>
        <dbReference type="ARBA" id="ARBA00022679"/>
    </source>
</evidence>
<dbReference type="InterPro" id="IPR035965">
    <property type="entry name" value="PAS-like_dom_sf"/>
</dbReference>
<dbReference type="GeneID" id="73288795"/>
<dbReference type="InterPro" id="IPR036097">
    <property type="entry name" value="HisK_dim/P_sf"/>
</dbReference>
<dbReference type="Gene3D" id="3.30.450.20">
    <property type="entry name" value="PAS domain"/>
    <property type="match status" value="2"/>
</dbReference>
<proteinExistence type="predicted"/>
<dbReference type="Proteomes" id="UP001056855">
    <property type="component" value="Chromosome"/>
</dbReference>